<keyword evidence="13" id="KW-1185">Reference proteome</keyword>
<dbReference type="GO" id="GO:0008270">
    <property type="term" value="F:zinc ion binding"/>
    <property type="evidence" value="ECO:0007669"/>
    <property type="project" value="InterPro"/>
</dbReference>
<evidence type="ECO:0000256" key="11">
    <source>
        <dbReference type="RuleBase" id="RU004386"/>
    </source>
</evidence>
<comment type="similarity">
    <text evidence="3 11">Belongs to the peptidase M18 family.</text>
</comment>
<dbReference type="GO" id="GO:0005737">
    <property type="term" value="C:cytoplasm"/>
    <property type="evidence" value="ECO:0007669"/>
    <property type="project" value="UniProtKB-ARBA"/>
</dbReference>
<dbReference type="InterPro" id="IPR001948">
    <property type="entry name" value="Peptidase_M18"/>
</dbReference>
<organism evidence="12 13">
    <name type="scientific">Tritrichomonas foetus</name>
    <dbReference type="NCBI Taxonomy" id="1144522"/>
    <lineage>
        <taxon>Eukaryota</taxon>
        <taxon>Metamonada</taxon>
        <taxon>Parabasalia</taxon>
        <taxon>Tritrichomonadida</taxon>
        <taxon>Tritrichomonadidae</taxon>
        <taxon>Tritrichomonas</taxon>
    </lineage>
</organism>
<dbReference type="PRINTS" id="PR00932">
    <property type="entry name" value="AMINO1PTASE"/>
</dbReference>
<gene>
    <name evidence="12" type="ORF">TRFO_30764</name>
</gene>
<dbReference type="GO" id="GO:0008237">
    <property type="term" value="F:metallopeptidase activity"/>
    <property type="evidence" value="ECO:0007669"/>
    <property type="project" value="UniProtKB-KW"/>
</dbReference>
<dbReference type="RefSeq" id="XP_068355337.1">
    <property type="nucleotide sequence ID" value="XM_068507534.1"/>
</dbReference>
<keyword evidence="10 11" id="KW-0482">Metalloprotease</keyword>
<evidence type="ECO:0000256" key="8">
    <source>
        <dbReference type="ARBA" id="ARBA00022801"/>
    </source>
</evidence>
<evidence type="ECO:0000256" key="5">
    <source>
        <dbReference type="ARBA" id="ARBA00022438"/>
    </source>
</evidence>
<evidence type="ECO:0000256" key="2">
    <source>
        <dbReference type="ARBA" id="ARBA00001947"/>
    </source>
</evidence>
<keyword evidence="6 11" id="KW-0645">Protease</keyword>
<dbReference type="EC" id="3.4.11.21" evidence="4"/>
<evidence type="ECO:0000256" key="9">
    <source>
        <dbReference type="ARBA" id="ARBA00022833"/>
    </source>
</evidence>
<evidence type="ECO:0000313" key="13">
    <source>
        <dbReference type="Proteomes" id="UP000179807"/>
    </source>
</evidence>
<keyword evidence="9 11" id="KW-0862">Zinc</keyword>
<proteinExistence type="inferred from homology"/>
<dbReference type="PANTHER" id="PTHR28570">
    <property type="entry name" value="ASPARTYL AMINOPEPTIDASE"/>
    <property type="match status" value="1"/>
</dbReference>
<keyword evidence="7 11" id="KW-0479">Metal-binding</keyword>
<reference evidence="12" key="1">
    <citation type="submission" date="2016-10" db="EMBL/GenBank/DDBJ databases">
        <authorList>
            <person name="Benchimol M."/>
            <person name="Almeida L.G."/>
            <person name="Vasconcelos A.T."/>
            <person name="Perreira-Neves A."/>
            <person name="Rosa I.A."/>
            <person name="Tasca T."/>
            <person name="Bogo M.R."/>
            <person name="de Souza W."/>
        </authorList>
    </citation>
    <scope>NUCLEOTIDE SEQUENCE [LARGE SCALE GENOMIC DNA]</scope>
    <source>
        <strain evidence="12">K</strain>
    </source>
</reference>
<keyword evidence="8 11" id="KW-0378">Hydrolase</keyword>
<evidence type="ECO:0000313" key="12">
    <source>
        <dbReference type="EMBL" id="OHT02201.1"/>
    </source>
</evidence>
<dbReference type="GeneID" id="94842238"/>
<sequence>MESIASFVDRSPTPMHFIHAAKEHLENLGFEQIYESEDFPTYDLSPKNKYFMIRNDTSIIAFDSRDFENRGSIFATNLDHPYFKIIPNGCRVKSNAEILNVSEYGYGMWCTWMDRDLSIAGKVRYKTWEGKIETKLISSENPICTIPSLASHLTTGPRNTCNLNIEDHLKPIVRFTNEDQIETDDTFIPSLIRFICDECNCADENIIDYELYVISGENSSKIGVNDEIFASQRISSIVQAAAGLLAFTSNSPPSGTNIYYCYSHECVIGSSTTSFDSNFLQSAFKKIPTFSYDFFLNCILFGGVRIPSAYTNPGCGVAYREGTKADSQPHHAEMVKILKKLDSIGQPYQQCSTTYDINNGIHHLIVSLSIPAVYFGIPVISLHSIREAAFEKDILAFQAAVNCFFQIDHEEIKSDDSLSY</sequence>
<comment type="caution">
    <text evidence="12">The sequence shown here is derived from an EMBL/GenBank/DDBJ whole genome shotgun (WGS) entry which is preliminary data.</text>
</comment>
<evidence type="ECO:0000256" key="10">
    <source>
        <dbReference type="ARBA" id="ARBA00023049"/>
    </source>
</evidence>
<name>A0A1J4JSW3_9EUKA</name>
<dbReference type="VEuPathDB" id="TrichDB:TRFO_30764"/>
<dbReference type="PANTHER" id="PTHR28570:SF3">
    <property type="entry name" value="ASPARTYL AMINOPEPTIDASE"/>
    <property type="match status" value="1"/>
</dbReference>
<accession>A0A1J4JSW3</accession>
<dbReference type="InterPro" id="IPR023358">
    <property type="entry name" value="Peptidase_M18_dom2"/>
</dbReference>
<keyword evidence="5 11" id="KW-0031">Aminopeptidase</keyword>
<evidence type="ECO:0000256" key="4">
    <source>
        <dbReference type="ARBA" id="ARBA00011965"/>
    </source>
</evidence>
<evidence type="ECO:0000256" key="6">
    <source>
        <dbReference type="ARBA" id="ARBA00022670"/>
    </source>
</evidence>
<dbReference type="Gene3D" id="2.30.250.10">
    <property type="entry name" value="Aminopeptidase i, Domain 2"/>
    <property type="match status" value="1"/>
</dbReference>
<evidence type="ECO:0000256" key="7">
    <source>
        <dbReference type="ARBA" id="ARBA00022723"/>
    </source>
</evidence>
<dbReference type="Pfam" id="PF02127">
    <property type="entry name" value="Peptidase_M18"/>
    <property type="match status" value="1"/>
</dbReference>
<protein>
    <recommendedName>
        <fullName evidence="4">aspartyl aminopeptidase</fullName>
        <ecNumber evidence="4">3.4.11.21</ecNumber>
    </recommendedName>
</protein>
<dbReference type="OrthoDB" id="9880441at2759"/>
<comment type="cofactor">
    <cofactor evidence="2">
        <name>Zn(2+)</name>
        <dbReference type="ChEBI" id="CHEBI:29105"/>
    </cofactor>
</comment>
<dbReference type="GO" id="GO:0006508">
    <property type="term" value="P:proteolysis"/>
    <property type="evidence" value="ECO:0007669"/>
    <property type="project" value="UniProtKB-KW"/>
</dbReference>
<dbReference type="Gene3D" id="3.40.630.10">
    <property type="entry name" value="Zn peptidases"/>
    <property type="match status" value="2"/>
</dbReference>
<evidence type="ECO:0000256" key="1">
    <source>
        <dbReference type="ARBA" id="ARBA00001335"/>
    </source>
</evidence>
<comment type="catalytic activity">
    <reaction evidence="1">
        <text>Release of an N-terminal aspartate or glutamate from a peptide, with a preference for aspartate.</text>
        <dbReference type="EC" id="3.4.11.21"/>
    </reaction>
</comment>
<dbReference type="SUPFAM" id="SSF53187">
    <property type="entry name" value="Zn-dependent exopeptidases"/>
    <property type="match status" value="1"/>
</dbReference>
<evidence type="ECO:0000256" key="3">
    <source>
        <dbReference type="ARBA" id="ARBA00008290"/>
    </source>
</evidence>
<dbReference type="AlphaFoldDB" id="A0A1J4JSW3"/>
<dbReference type="EMBL" id="MLAK01000877">
    <property type="protein sequence ID" value="OHT02201.1"/>
    <property type="molecule type" value="Genomic_DNA"/>
</dbReference>
<dbReference type="GO" id="GO:0004177">
    <property type="term" value="F:aminopeptidase activity"/>
    <property type="evidence" value="ECO:0007669"/>
    <property type="project" value="UniProtKB-KW"/>
</dbReference>
<dbReference type="SUPFAM" id="SSF101821">
    <property type="entry name" value="Aminopeptidase/glucanase lid domain"/>
    <property type="match status" value="1"/>
</dbReference>
<dbReference type="Proteomes" id="UP000179807">
    <property type="component" value="Unassembled WGS sequence"/>
</dbReference>